<name>A0A9P4T3Q7_CURKU</name>
<sequence>MGFSDRISRTSMGKYDQVIALSQVMLNEGLRTYWEKGAFEKKQEEMPESQSEDGAYQWGYGFSYSIMPNQYLANAIFGPPSIIMKPSSNDLSSIERPPTRRLHLGQTNQRTPSRKSTTTKVQYYSNYAIKDWKVSVPIKLALRPLSPKSPDYQAAQDLKQPGNHTLHQLMVDTSSIGWKDINIVDMGEWQEGDKLLYHKNEEEYTTSHPKKRVGEQRQFKDEPEMFRKGFEMYIKVCFEEFWRRGLNLFGTISKSSEVSSDPTFAITDVRHQTYPHYDRTTKTNAPHTLEDGELNYFLYLETVDNRAPPDADTADAVIAPGGGNFIDGVKFSESSNKGQFGTFMLSREVFLEGHILKKLEQFNRIMHLDIIKNEPVPDAKFLNWYCTFKYVVHLGHGWQNKNDTKKYEWTYGLPTINSKWEEQHEYISFSKAEEGALVWHNIDDEWNVNPVEKTDVGVEAWSWGSNVTIQRVVVIPGSDVIKLEGMTIAKFNYKVDPSIFLANWYGGFKLVAKWNVSLKMKTFVDGGIGIEVTENAPTFSYTNLCEKDRDDGAHNLTSFKKKLVSGYDMVKQNFSHVVHDLKNSLQGQDRLNLPSVGVYYFQNPLMNYHGDLGKVNPNETAERDTSAQPAAEPMEQIVYETTAQASEKDNTEKVKKADAEGEDRI</sequence>
<feature type="region of interest" description="Disordered" evidence="1">
    <location>
        <begin position="614"/>
        <end position="665"/>
    </location>
</feature>
<evidence type="ECO:0000256" key="1">
    <source>
        <dbReference type="SAM" id="MobiDB-lite"/>
    </source>
</evidence>
<organism evidence="2 3">
    <name type="scientific">Curvularia kusanoi</name>
    <name type="common">Cochliobolus kusanoi</name>
    <dbReference type="NCBI Taxonomy" id="90978"/>
    <lineage>
        <taxon>Eukaryota</taxon>
        <taxon>Fungi</taxon>
        <taxon>Dikarya</taxon>
        <taxon>Ascomycota</taxon>
        <taxon>Pezizomycotina</taxon>
        <taxon>Dothideomycetes</taxon>
        <taxon>Pleosporomycetidae</taxon>
        <taxon>Pleosporales</taxon>
        <taxon>Pleosporineae</taxon>
        <taxon>Pleosporaceae</taxon>
        <taxon>Curvularia</taxon>
    </lineage>
</organism>
<reference evidence="2" key="1">
    <citation type="submission" date="2019-04" db="EMBL/GenBank/DDBJ databases">
        <title>Sequencing of skin fungus with MAO and IRED activity.</title>
        <authorList>
            <person name="Marsaioli A.J."/>
            <person name="Bonatto J.M.C."/>
            <person name="Reis Junior O."/>
        </authorList>
    </citation>
    <scope>NUCLEOTIDE SEQUENCE</scope>
    <source>
        <strain evidence="2">30M1</strain>
    </source>
</reference>
<accession>A0A9P4T3Q7</accession>
<comment type="caution">
    <text evidence="2">The sequence shown here is derived from an EMBL/GenBank/DDBJ whole genome shotgun (WGS) entry which is preliminary data.</text>
</comment>
<protein>
    <submittedName>
        <fullName evidence="2">Uncharacterized protein</fullName>
    </submittedName>
</protein>
<evidence type="ECO:0000313" key="2">
    <source>
        <dbReference type="EMBL" id="KAF2994069.1"/>
    </source>
</evidence>
<dbReference type="Proteomes" id="UP000801428">
    <property type="component" value="Unassembled WGS sequence"/>
</dbReference>
<gene>
    <name evidence="2" type="ORF">E8E13_002605</name>
</gene>
<keyword evidence="3" id="KW-1185">Reference proteome</keyword>
<dbReference type="OrthoDB" id="5429442at2759"/>
<evidence type="ECO:0000313" key="3">
    <source>
        <dbReference type="Proteomes" id="UP000801428"/>
    </source>
</evidence>
<feature type="compositionally biased region" description="Basic and acidic residues" evidence="1">
    <location>
        <begin position="646"/>
        <end position="665"/>
    </location>
</feature>
<dbReference type="EMBL" id="SWKU01000044">
    <property type="protein sequence ID" value="KAF2994069.1"/>
    <property type="molecule type" value="Genomic_DNA"/>
</dbReference>
<proteinExistence type="predicted"/>
<dbReference type="AlphaFoldDB" id="A0A9P4T3Q7"/>